<protein>
    <recommendedName>
        <fullName evidence="4">Disease resistance N-terminal domain-containing protein</fullName>
    </recommendedName>
</protein>
<sequence>MSVIGEAALSAFFELLGGKLLDSALNFVADHKQLHPQLKQWQSILPDIQAVLDDAEEKQIKSEGVKKWLNDLQDLAYDVDDILDEFAYEQLRLKLQKSHTRASTSKEIYAPDWRVISNNSSQIALDILLILSAHLARLKRLIK</sequence>
<feature type="domain" description="Disease resistance N-terminal" evidence="4">
    <location>
        <begin position="17"/>
        <end position="99"/>
    </location>
</feature>
<name>A0A5D2NK59_GOSTO</name>
<dbReference type="GO" id="GO:0006952">
    <property type="term" value="P:defense response"/>
    <property type="evidence" value="ECO:0007669"/>
    <property type="project" value="UniProtKB-KW"/>
</dbReference>
<evidence type="ECO:0000313" key="6">
    <source>
        <dbReference type="Proteomes" id="UP000322667"/>
    </source>
</evidence>
<dbReference type="EMBL" id="CM017620">
    <property type="protein sequence ID" value="TYI03673.1"/>
    <property type="molecule type" value="Genomic_DNA"/>
</dbReference>
<evidence type="ECO:0000256" key="2">
    <source>
        <dbReference type="ARBA" id="ARBA00022741"/>
    </source>
</evidence>
<keyword evidence="1" id="KW-0677">Repeat</keyword>
<keyword evidence="3" id="KW-0611">Plant defense</keyword>
<dbReference type="InterPro" id="IPR041118">
    <property type="entry name" value="Rx_N"/>
</dbReference>
<reference evidence="5 6" key="1">
    <citation type="submission" date="2019-07" db="EMBL/GenBank/DDBJ databases">
        <title>WGS assembly of Gossypium tomentosum.</title>
        <authorList>
            <person name="Chen Z.J."/>
            <person name="Sreedasyam A."/>
            <person name="Ando A."/>
            <person name="Song Q."/>
            <person name="De L."/>
            <person name="Hulse-Kemp A."/>
            <person name="Ding M."/>
            <person name="Ye W."/>
            <person name="Kirkbride R."/>
            <person name="Jenkins J."/>
            <person name="Plott C."/>
            <person name="Lovell J."/>
            <person name="Lin Y.-M."/>
            <person name="Vaughn R."/>
            <person name="Liu B."/>
            <person name="Li W."/>
            <person name="Simpson S."/>
            <person name="Scheffler B."/>
            <person name="Saski C."/>
            <person name="Grover C."/>
            <person name="Hu G."/>
            <person name="Conover J."/>
            <person name="Carlson J."/>
            <person name="Shu S."/>
            <person name="Boston L."/>
            <person name="Williams M."/>
            <person name="Peterson D."/>
            <person name="Mcgee K."/>
            <person name="Jones D."/>
            <person name="Wendel J."/>
            <person name="Stelly D."/>
            <person name="Grimwood J."/>
            <person name="Schmutz J."/>
        </authorList>
    </citation>
    <scope>NUCLEOTIDE SEQUENCE [LARGE SCALE GENOMIC DNA]</scope>
    <source>
        <strain evidence="5">7179.01</strain>
    </source>
</reference>
<accession>A0A5D2NK59</accession>
<evidence type="ECO:0000259" key="4">
    <source>
        <dbReference type="Pfam" id="PF18052"/>
    </source>
</evidence>
<gene>
    <name evidence="5" type="ORF">ES332_A11G356600v1</name>
</gene>
<proteinExistence type="predicted"/>
<dbReference type="Gene3D" id="1.20.5.4130">
    <property type="match status" value="1"/>
</dbReference>
<evidence type="ECO:0000256" key="3">
    <source>
        <dbReference type="ARBA" id="ARBA00022821"/>
    </source>
</evidence>
<keyword evidence="6" id="KW-1185">Reference proteome</keyword>
<dbReference type="AlphaFoldDB" id="A0A5D2NK59"/>
<keyword evidence="2" id="KW-0547">Nucleotide-binding</keyword>
<evidence type="ECO:0000313" key="5">
    <source>
        <dbReference type="EMBL" id="TYI03673.1"/>
    </source>
</evidence>
<dbReference type="Proteomes" id="UP000322667">
    <property type="component" value="Chromosome A11"/>
</dbReference>
<evidence type="ECO:0000256" key="1">
    <source>
        <dbReference type="ARBA" id="ARBA00022737"/>
    </source>
</evidence>
<dbReference type="GO" id="GO:0000166">
    <property type="term" value="F:nucleotide binding"/>
    <property type="evidence" value="ECO:0007669"/>
    <property type="project" value="UniProtKB-KW"/>
</dbReference>
<organism evidence="5 6">
    <name type="scientific">Gossypium tomentosum</name>
    <name type="common">Hawaiian cotton</name>
    <name type="synonym">Gossypium sandvicense</name>
    <dbReference type="NCBI Taxonomy" id="34277"/>
    <lineage>
        <taxon>Eukaryota</taxon>
        <taxon>Viridiplantae</taxon>
        <taxon>Streptophyta</taxon>
        <taxon>Embryophyta</taxon>
        <taxon>Tracheophyta</taxon>
        <taxon>Spermatophyta</taxon>
        <taxon>Magnoliopsida</taxon>
        <taxon>eudicotyledons</taxon>
        <taxon>Gunneridae</taxon>
        <taxon>Pentapetalae</taxon>
        <taxon>rosids</taxon>
        <taxon>malvids</taxon>
        <taxon>Malvales</taxon>
        <taxon>Malvaceae</taxon>
        <taxon>Malvoideae</taxon>
        <taxon>Gossypium</taxon>
    </lineage>
</organism>
<dbReference type="Pfam" id="PF18052">
    <property type="entry name" value="Rx_N"/>
    <property type="match status" value="1"/>
</dbReference>